<dbReference type="GO" id="GO:0005774">
    <property type="term" value="C:vacuolar membrane"/>
    <property type="evidence" value="ECO:0007669"/>
    <property type="project" value="TreeGrafter"/>
</dbReference>
<evidence type="ECO:0000256" key="2">
    <source>
        <dbReference type="ARBA" id="ARBA00022481"/>
    </source>
</evidence>
<organism evidence="10 11">
    <name type="scientific">Hibiscus syriacus</name>
    <name type="common">Rose of Sharon</name>
    <dbReference type="NCBI Taxonomy" id="106335"/>
    <lineage>
        <taxon>Eukaryota</taxon>
        <taxon>Viridiplantae</taxon>
        <taxon>Streptophyta</taxon>
        <taxon>Embryophyta</taxon>
        <taxon>Tracheophyta</taxon>
        <taxon>Spermatophyta</taxon>
        <taxon>Magnoliopsida</taxon>
        <taxon>eudicotyledons</taxon>
        <taxon>Gunneridae</taxon>
        <taxon>Pentapetalae</taxon>
        <taxon>rosids</taxon>
        <taxon>malvids</taxon>
        <taxon>Malvales</taxon>
        <taxon>Malvaceae</taxon>
        <taxon>Malvoideae</taxon>
        <taxon>Hibiscus</taxon>
    </lineage>
</organism>
<keyword evidence="2" id="KW-0488">Methylation</keyword>
<comment type="subcellular location">
    <subcellularLocation>
        <location evidence="8">Endomembrane system</location>
        <topology evidence="8">Lipid-anchor</topology>
        <orientation evidence="8">Cytoplasmic side</orientation>
    </subcellularLocation>
</comment>
<name>A0A6A2XHD2_HIBSY</name>
<dbReference type="SUPFAM" id="SSF52540">
    <property type="entry name" value="P-loop containing nucleoside triphosphate hydrolases"/>
    <property type="match status" value="1"/>
</dbReference>
<dbReference type="SMART" id="SM00175">
    <property type="entry name" value="RAB"/>
    <property type="match status" value="1"/>
</dbReference>
<gene>
    <name evidence="10" type="ORF">F3Y22_tig00112496pilonHSYRG00078</name>
</gene>
<keyword evidence="6" id="KW-0449">Lipoprotein</keyword>
<evidence type="ECO:0000256" key="8">
    <source>
        <dbReference type="ARBA" id="ARBA00046278"/>
    </source>
</evidence>
<evidence type="ECO:0000256" key="3">
    <source>
        <dbReference type="ARBA" id="ARBA00022741"/>
    </source>
</evidence>
<feature type="region of interest" description="Disordered" evidence="9">
    <location>
        <begin position="356"/>
        <end position="378"/>
    </location>
</feature>
<feature type="compositionally biased region" description="Basic and acidic residues" evidence="9">
    <location>
        <begin position="367"/>
        <end position="377"/>
    </location>
</feature>
<dbReference type="GO" id="GO:0015031">
    <property type="term" value="P:protein transport"/>
    <property type="evidence" value="ECO:0007669"/>
    <property type="project" value="UniProtKB-KW"/>
</dbReference>
<dbReference type="Proteomes" id="UP000436088">
    <property type="component" value="Unassembled WGS sequence"/>
</dbReference>
<evidence type="ECO:0000313" key="11">
    <source>
        <dbReference type="Proteomes" id="UP000436088"/>
    </source>
</evidence>
<keyword evidence="11" id="KW-1185">Reference proteome</keyword>
<comment type="caution">
    <text evidence="10">The sequence shown here is derived from an EMBL/GenBank/DDBJ whole genome shotgun (WGS) entry which is preliminary data.</text>
</comment>
<dbReference type="GO" id="GO:0012505">
    <property type="term" value="C:endomembrane system"/>
    <property type="evidence" value="ECO:0007669"/>
    <property type="project" value="UniProtKB-SubCell"/>
</dbReference>
<dbReference type="EMBL" id="VEPZ02001595">
    <property type="protein sequence ID" value="KAE8666605.1"/>
    <property type="molecule type" value="Genomic_DNA"/>
</dbReference>
<dbReference type="GO" id="GO:0005525">
    <property type="term" value="F:GTP binding"/>
    <property type="evidence" value="ECO:0007669"/>
    <property type="project" value="UniProtKB-KW"/>
</dbReference>
<protein>
    <submittedName>
        <fullName evidence="10">Ras-related protein Rab7</fullName>
    </submittedName>
</protein>
<accession>A0A6A2XHD2</accession>
<evidence type="ECO:0000256" key="7">
    <source>
        <dbReference type="ARBA" id="ARBA00023289"/>
    </source>
</evidence>
<proteinExistence type="inferred from homology"/>
<keyword evidence="5" id="KW-0342">GTP-binding</keyword>
<comment type="similarity">
    <text evidence="1">Belongs to the small GTPase superfamily. Rab family.</text>
</comment>
<dbReference type="AlphaFoldDB" id="A0A6A2XHD2"/>
<keyword evidence="7" id="KW-0636">Prenylation</keyword>
<keyword evidence="3" id="KW-0547">Nucleotide-binding</keyword>
<sequence length="667" mass="76031">MSMRRRTLLKVIVLGDSGMFVFNFRYVHKKFSQQYKATIGADLSLRNRLMIALSLCRLLCPSYDVNVMKSFDTLDNWHDEFLKQRYTLTTDVHKFSYLSLIGMASEFSKGLQANPTDPRTFPFALLGNKIDVDGGNSRVVSEKKAKDWCASKGTCITLKHQQKNINVDAAFLCIAKNALANEREQDIYFQGIPEAVTETEQSGVASVKERAFRCHMGSCFSQKLKNLKSLRLISPLLSIAALDDAFLKDYTLAEEYAQKFHLPGSQFYTSLSRHQMDFETEEVEHCMRVEVPDMAGLVNRTDQEANREKYNDRLLSEEHVNLHTEAEKILHFPLNLNHLLKIKLAGDDEGSRPFRIRKRKNASTSREMMKGPDHLESENEMNQAMEEDNESVLEASAEFPDISGSASMENAVIDQRNRETMKELNLLKSENEVHPVLHEDRVEEKSPGLIKPFGEEETNRDMKSSYRVQPENEVHHVMVEDHKLGKVRRSSSLQVEGFFHLDIQEPSPLVRPLAEEIHTDAEHGKLPATRTSKYGNVRLLLKWYKEILNGTTTPHFMLIPSPSRRNILGFLGRENHNEAMDKDASDLVSKRVKDGRTALGAMKTRWIPNLPQSFSEPSLPCILELKSVYCGKRLRHLESINITKHMDSPEPPAVSGFIEQANYSSDC</sequence>
<keyword evidence="4" id="KW-0813">Transport</keyword>
<dbReference type="PANTHER" id="PTHR47981:SF2">
    <property type="entry name" value="RAS-RELATED PROTEIN RABG3B"/>
    <property type="match status" value="1"/>
</dbReference>
<dbReference type="Gene3D" id="3.40.50.300">
    <property type="entry name" value="P-loop containing nucleotide triphosphate hydrolases"/>
    <property type="match status" value="1"/>
</dbReference>
<evidence type="ECO:0000313" key="10">
    <source>
        <dbReference type="EMBL" id="KAE8666605.1"/>
    </source>
</evidence>
<reference evidence="10" key="1">
    <citation type="submission" date="2019-09" db="EMBL/GenBank/DDBJ databases">
        <title>Draft genome information of white flower Hibiscus syriacus.</title>
        <authorList>
            <person name="Kim Y.-M."/>
        </authorList>
    </citation>
    <scope>NUCLEOTIDE SEQUENCE [LARGE SCALE GENOMIC DNA]</scope>
    <source>
        <strain evidence="10">YM2019G1</strain>
    </source>
</reference>
<evidence type="ECO:0000256" key="5">
    <source>
        <dbReference type="ARBA" id="ARBA00023134"/>
    </source>
</evidence>
<keyword evidence="4" id="KW-0653">Protein transport</keyword>
<evidence type="ECO:0000256" key="9">
    <source>
        <dbReference type="SAM" id="MobiDB-lite"/>
    </source>
</evidence>
<evidence type="ECO:0000256" key="6">
    <source>
        <dbReference type="ARBA" id="ARBA00023288"/>
    </source>
</evidence>
<evidence type="ECO:0000256" key="1">
    <source>
        <dbReference type="ARBA" id="ARBA00006270"/>
    </source>
</evidence>
<dbReference type="PANTHER" id="PTHR47981">
    <property type="entry name" value="RAB FAMILY"/>
    <property type="match status" value="1"/>
</dbReference>
<evidence type="ECO:0000256" key="4">
    <source>
        <dbReference type="ARBA" id="ARBA00022927"/>
    </source>
</evidence>
<dbReference type="PROSITE" id="PS51419">
    <property type="entry name" value="RAB"/>
    <property type="match status" value="1"/>
</dbReference>
<dbReference type="InterPro" id="IPR027417">
    <property type="entry name" value="P-loop_NTPase"/>
</dbReference>